<proteinExistence type="predicted"/>
<sequence>MIQHVSCVLSGPRAKALSYGMILTKIFQHFEVLVRDSVALFPKAIDTINILTLIRMKIFKEDGQWVAKTKGFDNESGPSTLPFEGEEIDVDEDEPPPRPRSQ</sequence>
<feature type="compositionally biased region" description="Acidic residues" evidence="1">
    <location>
        <begin position="84"/>
        <end position="94"/>
    </location>
</feature>
<organism evidence="2 3">
    <name type="scientific">Abeliophyllum distichum</name>
    <dbReference type="NCBI Taxonomy" id="126358"/>
    <lineage>
        <taxon>Eukaryota</taxon>
        <taxon>Viridiplantae</taxon>
        <taxon>Streptophyta</taxon>
        <taxon>Embryophyta</taxon>
        <taxon>Tracheophyta</taxon>
        <taxon>Spermatophyta</taxon>
        <taxon>Magnoliopsida</taxon>
        <taxon>eudicotyledons</taxon>
        <taxon>Gunneridae</taxon>
        <taxon>Pentapetalae</taxon>
        <taxon>asterids</taxon>
        <taxon>lamiids</taxon>
        <taxon>Lamiales</taxon>
        <taxon>Oleaceae</taxon>
        <taxon>Forsythieae</taxon>
        <taxon>Abeliophyllum</taxon>
    </lineage>
</organism>
<accession>A0ABD1VSV7</accession>
<protein>
    <submittedName>
        <fullName evidence="2">Uncharacterized protein</fullName>
    </submittedName>
</protein>
<evidence type="ECO:0000256" key="1">
    <source>
        <dbReference type="SAM" id="MobiDB-lite"/>
    </source>
</evidence>
<name>A0ABD1VSV7_9LAMI</name>
<evidence type="ECO:0000313" key="3">
    <source>
        <dbReference type="Proteomes" id="UP001604336"/>
    </source>
</evidence>
<keyword evidence="3" id="KW-1185">Reference proteome</keyword>
<evidence type="ECO:0000313" key="2">
    <source>
        <dbReference type="EMBL" id="KAL2540446.1"/>
    </source>
</evidence>
<reference evidence="3" key="1">
    <citation type="submission" date="2024-07" db="EMBL/GenBank/DDBJ databases">
        <title>Two chromosome-level genome assemblies of Korean endemic species Abeliophyllum distichum and Forsythia ovata (Oleaceae).</title>
        <authorList>
            <person name="Jang H."/>
        </authorList>
    </citation>
    <scope>NUCLEOTIDE SEQUENCE [LARGE SCALE GENOMIC DNA]</scope>
</reference>
<dbReference type="AlphaFoldDB" id="A0ABD1VSV7"/>
<dbReference type="EMBL" id="JBFOLK010000001">
    <property type="protein sequence ID" value="KAL2540446.1"/>
    <property type="molecule type" value="Genomic_DNA"/>
</dbReference>
<dbReference type="Proteomes" id="UP001604336">
    <property type="component" value="Unassembled WGS sequence"/>
</dbReference>
<comment type="caution">
    <text evidence="2">The sequence shown here is derived from an EMBL/GenBank/DDBJ whole genome shotgun (WGS) entry which is preliminary data.</text>
</comment>
<gene>
    <name evidence="2" type="ORF">Adt_01424</name>
</gene>
<feature type="region of interest" description="Disordered" evidence="1">
    <location>
        <begin position="69"/>
        <end position="102"/>
    </location>
</feature>